<dbReference type="PANTHER" id="PTHR33430:SF6">
    <property type="entry name" value="MATERNAL EFFECT EMBRYO ARREST PROTEIN"/>
    <property type="match status" value="1"/>
</dbReference>
<evidence type="ECO:0000313" key="1">
    <source>
        <dbReference type="EMBL" id="KAH9327806.1"/>
    </source>
</evidence>
<sequence length="62" mass="6546">YEDEETADESNYTISKGSTSIHVTALDGLVNVNSLFTLAVFVGLTATSPGEAELVESTNCYA</sequence>
<dbReference type="Proteomes" id="UP000824469">
    <property type="component" value="Unassembled WGS sequence"/>
</dbReference>
<organism evidence="1 2">
    <name type="scientific">Taxus chinensis</name>
    <name type="common">Chinese yew</name>
    <name type="synonym">Taxus wallichiana var. chinensis</name>
    <dbReference type="NCBI Taxonomy" id="29808"/>
    <lineage>
        <taxon>Eukaryota</taxon>
        <taxon>Viridiplantae</taxon>
        <taxon>Streptophyta</taxon>
        <taxon>Embryophyta</taxon>
        <taxon>Tracheophyta</taxon>
        <taxon>Spermatophyta</taxon>
        <taxon>Pinopsida</taxon>
        <taxon>Pinidae</taxon>
        <taxon>Conifers II</taxon>
        <taxon>Cupressales</taxon>
        <taxon>Taxaceae</taxon>
        <taxon>Taxus</taxon>
    </lineage>
</organism>
<evidence type="ECO:0000313" key="2">
    <source>
        <dbReference type="Proteomes" id="UP000824469"/>
    </source>
</evidence>
<reference evidence="1 2" key="1">
    <citation type="journal article" date="2021" name="Nat. Plants">
        <title>The Taxus genome provides insights into paclitaxel biosynthesis.</title>
        <authorList>
            <person name="Xiong X."/>
            <person name="Gou J."/>
            <person name="Liao Q."/>
            <person name="Li Y."/>
            <person name="Zhou Q."/>
            <person name="Bi G."/>
            <person name="Li C."/>
            <person name="Du R."/>
            <person name="Wang X."/>
            <person name="Sun T."/>
            <person name="Guo L."/>
            <person name="Liang H."/>
            <person name="Lu P."/>
            <person name="Wu Y."/>
            <person name="Zhang Z."/>
            <person name="Ro D.K."/>
            <person name="Shang Y."/>
            <person name="Huang S."/>
            <person name="Yan J."/>
        </authorList>
    </citation>
    <scope>NUCLEOTIDE SEQUENCE [LARGE SCALE GENOMIC DNA]</scope>
    <source>
        <strain evidence="1">Ta-2019</strain>
    </source>
</reference>
<keyword evidence="2" id="KW-1185">Reference proteome</keyword>
<name>A0AA38GT82_TAXCH</name>
<dbReference type="EMBL" id="JAHRHJ020000002">
    <property type="protein sequence ID" value="KAH9327806.1"/>
    <property type="molecule type" value="Genomic_DNA"/>
</dbReference>
<feature type="non-terminal residue" evidence="1">
    <location>
        <position position="62"/>
    </location>
</feature>
<accession>A0AA38GT82</accession>
<feature type="non-terminal residue" evidence="1">
    <location>
        <position position="1"/>
    </location>
</feature>
<protein>
    <submittedName>
        <fullName evidence="1">Uncharacterized protein</fullName>
    </submittedName>
</protein>
<comment type="caution">
    <text evidence="1">The sequence shown here is derived from an EMBL/GenBank/DDBJ whole genome shotgun (WGS) entry which is preliminary data.</text>
</comment>
<gene>
    <name evidence="1" type="ORF">KI387_043740</name>
</gene>
<dbReference type="AlphaFoldDB" id="A0AA38GT82"/>
<dbReference type="PANTHER" id="PTHR33430">
    <property type="entry name" value="MATERNAL EFFECT EMBRYO ARREST PROTEIN"/>
    <property type="match status" value="1"/>
</dbReference>
<proteinExistence type="predicted"/>